<dbReference type="Pfam" id="PF13392">
    <property type="entry name" value="HNH_3"/>
    <property type="match status" value="1"/>
</dbReference>
<feature type="domain" description="AP2/ERF" evidence="4">
    <location>
        <begin position="175"/>
        <end position="232"/>
    </location>
</feature>
<dbReference type="AlphaFoldDB" id="A0AAW6U4X2"/>
<gene>
    <name evidence="5" type="ORF">QJ522_18965</name>
</gene>
<dbReference type="EMBL" id="JASCXX010000029">
    <property type="protein sequence ID" value="MDI6451151.1"/>
    <property type="molecule type" value="Genomic_DNA"/>
</dbReference>
<keyword evidence="1" id="KW-0805">Transcription regulation</keyword>
<dbReference type="InterPro" id="IPR036955">
    <property type="entry name" value="AP2/ERF_dom_sf"/>
</dbReference>
<protein>
    <submittedName>
        <fullName evidence="5">HNH endonuclease</fullName>
    </submittedName>
</protein>
<keyword evidence="2" id="KW-0238">DNA-binding</keyword>
<dbReference type="SMART" id="SM00380">
    <property type="entry name" value="AP2"/>
    <property type="match status" value="1"/>
</dbReference>
<name>A0AAW6U4X2_9BACT</name>
<dbReference type="RefSeq" id="WP_349246560.1">
    <property type="nucleotide sequence ID" value="NZ_JASCXX010000029.1"/>
</dbReference>
<evidence type="ECO:0000256" key="1">
    <source>
        <dbReference type="ARBA" id="ARBA00023015"/>
    </source>
</evidence>
<comment type="caution">
    <text evidence="5">The sequence shown here is derived from an EMBL/GenBank/DDBJ whole genome shotgun (WGS) entry which is preliminary data.</text>
</comment>
<organism evidence="5 6">
    <name type="scientific">Anaerobaca lacustris</name>
    <dbReference type="NCBI Taxonomy" id="3044600"/>
    <lineage>
        <taxon>Bacteria</taxon>
        <taxon>Pseudomonadati</taxon>
        <taxon>Planctomycetota</taxon>
        <taxon>Phycisphaerae</taxon>
        <taxon>Sedimentisphaerales</taxon>
        <taxon>Anaerobacaceae</taxon>
        <taxon>Anaerobaca</taxon>
    </lineage>
</organism>
<dbReference type="PROSITE" id="PS51032">
    <property type="entry name" value="AP2_ERF"/>
    <property type="match status" value="1"/>
</dbReference>
<keyword evidence="6" id="KW-1185">Reference proteome</keyword>
<dbReference type="InterPro" id="IPR003615">
    <property type="entry name" value="HNH_nuc"/>
</dbReference>
<dbReference type="InterPro" id="IPR016177">
    <property type="entry name" value="DNA-bd_dom_sf"/>
</dbReference>
<dbReference type="GO" id="GO:0004519">
    <property type="term" value="F:endonuclease activity"/>
    <property type="evidence" value="ECO:0007669"/>
    <property type="project" value="UniProtKB-KW"/>
</dbReference>
<proteinExistence type="predicted"/>
<keyword evidence="5" id="KW-0540">Nuclease</keyword>
<accession>A0AAW6U4X2</accession>
<keyword evidence="5" id="KW-0255">Endonuclease</keyword>
<sequence>MSERTCAACAYAIQPTPQQQFNAFMARWTCPLTCMNHPDSPGVLHDTWPGNTCRNFRAKAEPKPQTVLPEPPNDTIRYIALTQGKYAIVDAADYAWLNQWKWCAARTGNQWYAYRKHHGKTLCMHRLIMNPPTGMVVDHINGNGLDNRRVNLRICTQRQNTWNHGRRKQDNATSRFIGVHRDKRHPGKCYVRVTRDGQATNLGPFDDEVEAARARDRIALELHGPFAYLNFPDEAPAENKASNQG</sequence>
<keyword evidence="5" id="KW-0378">Hydrolase</keyword>
<evidence type="ECO:0000256" key="3">
    <source>
        <dbReference type="ARBA" id="ARBA00023163"/>
    </source>
</evidence>
<dbReference type="Proteomes" id="UP001431776">
    <property type="component" value="Unassembled WGS sequence"/>
</dbReference>
<dbReference type="Gene3D" id="3.90.75.20">
    <property type="match status" value="1"/>
</dbReference>
<dbReference type="SUPFAM" id="SSF54171">
    <property type="entry name" value="DNA-binding domain"/>
    <property type="match status" value="1"/>
</dbReference>
<evidence type="ECO:0000313" key="5">
    <source>
        <dbReference type="EMBL" id="MDI6451151.1"/>
    </source>
</evidence>
<dbReference type="SUPFAM" id="SSF54060">
    <property type="entry name" value="His-Me finger endonucleases"/>
    <property type="match status" value="1"/>
</dbReference>
<keyword evidence="3" id="KW-0804">Transcription</keyword>
<dbReference type="InterPro" id="IPR044925">
    <property type="entry name" value="His-Me_finger_sf"/>
</dbReference>
<dbReference type="Gene3D" id="3.30.730.10">
    <property type="entry name" value="AP2/ERF domain"/>
    <property type="match status" value="1"/>
</dbReference>
<evidence type="ECO:0000256" key="2">
    <source>
        <dbReference type="ARBA" id="ARBA00023125"/>
    </source>
</evidence>
<evidence type="ECO:0000313" key="6">
    <source>
        <dbReference type="Proteomes" id="UP001431776"/>
    </source>
</evidence>
<dbReference type="InterPro" id="IPR001471">
    <property type="entry name" value="AP2/ERF_dom"/>
</dbReference>
<dbReference type="GO" id="GO:0003677">
    <property type="term" value="F:DNA binding"/>
    <property type="evidence" value="ECO:0007669"/>
    <property type="project" value="UniProtKB-KW"/>
</dbReference>
<reference evidence="5" key="1">
    <citation type="submission" date="2023-05" db="EMBL/GenBank/DDBJ databases">
        <title>Anaerotaeda fermentans gen. nov., sp. nov., a novel anaerobic planctomycete of the new family within the order Sedimentisphaerales isolated from Taman Peninsula, Russia.</title>
        <authorList>
            <person name="Khomyakova M.A."/>
            <person name="Merkel A.Y."/>
            <person name="Slobodkin A.I."/>
        </authorList>
    </citation>
    <scope>NUCLEOTIDE SEQUENCE</scope>
    <source>
        <strain evidence="5">M17dextr</strain>
    </source>
</reference>
<dbReference type="GO" id="GO:0003700">
    <property type="term" value="F:DNA-binding transcription factor activity"/>
    <property type="evidence" value="ECO:0007669"/>
    <property type="project" value="InterPro"/>
</dbReference>
<evidence type="ECO:0000259" key="4">
    <source>
        <dbReference type="PROSITE" id="PS51032"/>
    </source>
</evidence>